<name>A0ABP7IFJ8_9ACTN</name>
<protein>
    <submittedName>
        <fullName evidence="2">DUF1684 domain-containing protein</fullName>
    </submittedName>
</protein>
<feature type="region of interest" description="Disordered" evidence="1">
    <location>
        <begin position="109"/>
        <end position="132"/>
    </location>
</feature>
<dbReference type="Proteomes" id="UP001501821">
    <property type="component" value="Unassembled WGS sequence"/>
</dbReference>
<dbReference type="PANTHER" id="PTHR41913">
    <property type="entry name" value="DUF1684 DOMAIN-CONTAINING PROTEIN"/>
    <property type="match status" value="1"/>
</dbReference>
<dbReference type="PANTHER" id="PTHR41913:SF1">
    <property type="entry name" value="DUF1684 DOMAIN-CONTAINING PROTEIN"/>
    <property type="match status" value="1"/>
</dbReference>
<comment type="caution">
    <text evidence="2">The sequence shown here is derived from an EMBL/GenBank/DDBJ whole genome shotgun (WGS) entry which is preliminary data.</text>
</comment>
<accession>A0ABP7IFJ8</accession>
<dbReference type="EMBL" id="BAABAH010000005">
    <property type="protein sequence ID" value="GAA3817085.1"/>
    <property type="molecule type" value="Genomic_DNA"/>
</dbReference>
<gene>
    <name evidence="2" type="ORF">GCM10022242_18820</name>
</gene>
<evidence type="ECO:0000313" key="2">
    <source>
        <dbReference type="EMBL" id="GAA3817085.1"/>
    </source>
</evidence>
<proteinExistence type="predicted"/>
<organism evidence="2 3">
    <name type="scientific">Nocardioides panacisoli</name>
    <dbReference type="NCBI Taxonomy" id="627624"/>
    <lineage>
        <taxon>Bacteria</taxon>
        <taxon>Bacillati</taxon>
        <taxon>Actinomycetota</taxon>
        <taxon>Actinomycetes</taxon>
        <taxon>Propionibacteriales</taxon>
        <taxon>Nocardioidaceae</taxon>
        <taxon>Nocardioides</taxon>
    </lineage>
</organism>
<feature type="compositionally biased region" description="Basic and acidic residues" evidence="1">
    <location>
        <begin position="109"/>
        <end position="120"/>
    </location>
</feature>
<evidence type="ECO:0000256" key="1">
    <source>
        <dbReference type="SAM" id="MobiDB-lite"/>
    </source>
</evidence>
<keyword evidence="3" id="KW-1185">Reference proteome</keyword>
<reference evidence="3" key="1">
    <citation type="journal article" date="2019" name="Int. J. Syst. Evol. Microbiol.">
        <title>The Global Catalogue of Microorganisms (GCM) 10K type strain sequencing project: providing services to taxonomists for standard genome sequencing and annotation.</title>
        <authorList>
            <consortium name="The Broad Institute Genomics Platform"/>
            <consortium name="The Broad Institute Genome Sequencing Center for Infectious Disease"/>
            <person name="Wu L."/>
            <person name="Ma J."/>
        </authorList>
    </citation>
    <scope>NUCLEOTIDE SEQUENCE [LARGE SCALE GENOMIC DNA]</scope>
    <source>
        <strain evidence="3">JCM 16953</strain>
    </source>
</reference>
<dbReference type="Pfam" id="PF07920">
    <property type="entry name" value="DUF1684"/>
    <property type="match status" value="1"/>
</dbReference>
<evidence type="ECO:0000313" key="3">
    <source>
        <dbReference type="Proteomes" id="UP001501821"/>
    </source>
</evidence>
<dbReference type="InterPro" id="IPR012467">
    <property type="entry name" value="DUF1684"/>
</dbReference>
<dbReference type="RefSeq" id="WP_344774656.1">
    <property type="nucleotide sequence ID" value="NZ_BAABAH010000005.1"/>
</dbReference>
<sequence>MADDFLGEWRAWRAAREERLTAPHGFLSITGMYWLDEQPQRFDGVPGAWSVGADGVEVELGDGEELAVDGVALTGRYRFGTVDEAGVRATYGDVVVEVAARGGDVVLRPRDPASPRRAEHTPTPTFEPSPAWVVPGVLTPAPPDATVDIQTMSDGAAQPEPLAGTVTFEVGGREHALVALADDDGWLWILFADVTSGVTTYGAGRQLSVRPPGPDGAVVLDFNRAANLPCAYTAFTTCPFPPPGNRLPFAVEAGEQDPAHR</sequence>